<dbReference type="EMBL" id="KC770996">
    <property type="protein sequence ID" value="AGT45834.1"/>
    <property type="molecule type" value="Genomic_DNA"/>
</dbReference>
<evidence type="ECO:0000313" key="2">
    <source>
        <dbReference type="EMBL" id="AGT45834.1"/>
    </source>
</evidence>
<accession>A0A067XR87</accession>
<dbReference type="InterPro" id="IPR025164">
    <property type="entry name" value="Toastrack_DUF4097"/>
</dbReference>
<feature type="domain" description="DUF4097" evidence="1">
    <location>
        <begin position="30"/>
        <end position="266"/>
    </location>
</feature>
<gene>
    <name evidence="2" type="ORF">PPT_M2_26</name>
</gene>
<proteinExistence type="predicted"/>
<name>A0A067XR87_9BACT</name>
<protein>
    <recommendedName>
        <fullName evidence="1">DUF4097 domain-containing protein</fullName>
    </recommendedName>
</protein>
<dbReference type="AlphaFoldDB" id="A0A067XR87"/>
<reference evidence="2" key="1">
    <citation type="submission" date="2013-03" db="EMBL/GenBank/DDBJ databases">
        <authorList>
            <person name="Tan H."/>
            <person name="Mooij M.J."/>
            <person name="Barret M."/>
            <person name="O'Gara F."/>
        </authorList>
    </citation>
    <scope>NUCLEOTIDE SEQUENCE</scope>
</reference>
<sequence length="268" mass="28812">MPVMCLQAADRIEKTFPVSKNASLMLTNYTGNISVKGWQNSEIKVVYTKHSQNVEIDTESTPSKVKVSTHVLDKLATSDKARVDYQVYVPEEATLEIVNNMGTVDVENIKGAVKVDVFEAVVKIVGVQGGVQATSLGSKLTISQSTGPIQTTTVSGDIAFSKLDSNSVTANSTLGNISYEGDFVRLGNYRFSTNEGVILVQCPEQASVEWNARTVKGKIRSNLPIRSKNHAPSSAGIAGKQSLLGTLNQGDANVTLSTFSGEININRR</sequence>
<organism evidence="2">
    <name type="scientific">uncultured marine bacterium PPT_M2</name>
    <dbReference type="NCBI Taxonomy" id="1381397"/>
    <lineage>
        <taxon>Bacteria</taxon>
        <taxon>environmental samples</taxon>
    </lineage>
</organism>
<evidence type="ECO:0000259" key="1">
    <source>
        <dbReference type="Pfam" id="PF13349"/>
    </source>
</evidence>
<dbReference type="Pfam" id="PF13349">
    <property type="entry name" value="DUF4097"/>
    <property type="match status" value="1"/>
</dbReference>